<dbReference type="EMBL" id="CP032627">
    <property type="protein sequence ID" value="AYF99881.1"/>
    <property type="molecule type" value="Genomic_DNA"/>
</dbReference>
<dbReference type="KEGG" id="lact:D7I46_01545"/>
<gene>
    <name evidence="1" type="ORF">D7I46_01545</name>
</gene>
<name>A0A387BCX5_9LACT</name>
<reference evidence="1 2" key="1">
    <citation type="submission" date="2018-09" db="EMBL/GenBank/DDBJ databases">
        <title>Genome sequencing of strain 1JSPR-7.</title>
        <authorList>
            <person name="Heo J."/>
            <person name="Kim S.-J."/>
            <person name="Kwon S.-W."/>
        </authorList>
    </citation>
    <scope>NUCLEOTIDE SEQUENCE [LARGE SCALE GENOMIC DNA]</scope>
    <source>
        <strain evidence="1 2">1JSPR-7</strain>
    </source>
</reference>
<proteinExistence type="predicted"/>
<evidence type="ECO:0000313" key="2">
    <source>
        <dbReference type="Proteomes" id="UP000269374"/>
    </source>
</evidence>
<accession>A0A387BCX5</accession>
<sequence>MSMTLRIYSDDIIDEEEERTGELLYQEDIGYGAFYFLRNELSRALGWTNATEDIFENEWNKNYTQESFPIFERVMNLLDVEQKSDDIYIFYHFVAHTDVDGIWQPEECQKLKELLSPYFETNQLEKTEEWATLLEAFDTAVKYQRPLEN</sequence>
<protein>
    <submittedName>
        <fullName evidence="1">Uncharacterized protein</fullName>
    </submittedName>
</protein>
<evidence type="ECO:0000313" key="1">
    <source>
        <dbReference type="EMBL" id="AYF99881.1"/>
    </source>
</evidence>
<dbReference type="Proteomes" id="UP000269374">
    <property type="component" value="Chromosome"/>
</dbReference>
<dbReference type="RefSeq" id="WP_120771270.1">
    <property type="nucleotide sequence ID" value="NZ_CP032627.1"/>
</dbReference>
<organism evidence="1 2">
    <name type="scientific">Lactococcus allomyrinae</name>
    <dbReference type="NCBI Taxonomy" id="2419773"/>
    <lineage>
        <taxon>Bacteria</taxon>
        <taxon>Bacillati</taxon>
        <taxon>Bacillota</taxon>
        <taxon>Bacilli</taxon>
        <taxon>Lactobacillales</taxon>
        <taxon>Streptococcaceae</taxon>
        <taxon>Lactococcus</taxon>
    </lineage>
</organism>
<keyword evidence="2" id="KW-1185">Reference proteome</keyword>
<dbReference type="AlphaFoldDB" id="A0A387BCX5"/>